<sequence>MAGMSNVQRRFASLELDGAHGCFQVVRFQSWRREENIFFVDGMDEFNGKHPELIDLMLSMAAHPNVKICLASRPWIVFQDAFESLPSLMLQDLTQPDIKMFVESHIFNNQRFCQLQTREPRYAAQLVKDISEKSAGVFLWISLVVRSLLEGLANSDRFSDLSRRLALMPGDLDGLYTNILNSLDRFYFEHASQLIQIVHQCSGPISLLELSFADEEDPQTAIMAEIKPATDEDKQFRCDTMKRQLNSKSKGLLEVPALRSDHEDENEANGANHLGFNPLPLGYRSNNLSLPPNGGNGQHRPGSVHSQYPPDDMGNLRVEYLHRTVKDFVEKPEVWKMILAATRPPFDPSASLARGFLMRLKDHSEDKLFGDDNMWRAIQCCWEYAHQAEAAYHGSQTPVLQELERVATYLKTGPSGSDIFILTNAKIYVITKRCALLDHRDHPILSKPVRNFSKGTRQYLSFKMQGELYDSVQRQLQANYLVAQDADGTPILSLVVLEFETFAVLRMRLIQILLRHGASVNQEYGGSSLWKDLISLASSDSEMRQHPYQNLVMQRDAELVQLFPEYGADVEANDGDGEVECIRNAFWRWNPTKARELEQKVMSTRKFGSPLGSRLSKLKLFSRRKHDGT</sequence>
<keyword evidence="3" id="KW-1185">Reference proteome</keyword>
<evidence type="ECO:0000313" key="3">
    <source>
        <dbReference type="Proteomes" id="UP000184330"/>
    </source>
</evidence>
<dbReference type="InterPro" id="IPR056693">
    <property type="entry name" value="DUF7791"/>
</dbReference>
<organism evidence="2 3">
    <name type="scientific">Phialocephala subalpina</name>
    <dbReference type="NCBI Taxonomy" id="576137"/>
    <lineage>
        <taxon>Eukaryota</taxon>
        <taxon>Fungi</taxon>
        <taxon>Dikarya</taxon>
        <taxon>Ascomycota</taxon>
        <taxon>Pezizomycotina</taxon>
        <taxon>Leotiomycetes</taxon>
        <taxon>Helotiales</taxon>
        <taxon>Mollisiaceae</taxon>
        <taxon>Phialocephala</taxon>
        <taxon>Phialocephala fortinii species complex</taxon>
    </lineage>
</organism>
<evidence type="ECO:0000259" key="1">
    <source>
        <dbReference type="Pfam" id="PF25053"/>
    </source>
</evidence>
<proteinExistence type="predicted"/>
<reference evidence="2 3" key="1">
    <citation type="submission" date="2016-03" db="EMBL/GenBank/DDBJ databases">
        <authorList>
            <person name="Ploux O."/>
        </authorList>
    </citation>
    <scope>NUCLEOTIDE SEQUENCE [LARGE SCALE GENOMIC DNA]</scope>
    <source>
        <strain evidence="2 3">UAMH 11012</strain>
    </source>
</reference>
<dbReference type="OrthoDB" id="3563224at2759"/>
<dbReference type="STRING" id="576137.A0A1L7WE99"/>
<name>A0A1L7WE99_9HELO</name>
<dbReference type="PANTHER" id="PTHR10039">
    <property type="entry name" value="AMELOGENIN"/>
    <property type="match status" value="1"/>
</dbReference>
<gene>
    <name evidence="2" type="ORF">PAC_00977</name>
</gene>
<evidence type="ECO:0000313" key="2">
    <source>
        <dbReference type="EMBL" id="CZR51102.1"/>
    </source>
</evidence>
<protein>
    <recommendedName>
        <fullName evidence="1">DUF7791 domain-containing protein</fullName>
    </recommendedName>
</protein>
<accession>A0A1L7WE99</accession>
<dbReference type="Proteomes" id="UP000184330">
    <property type="component" value="Unassembled WGS sequence"/>
</dbReference>
<dbReference type="PANTHER" id="PTHR10039:SF5">
    <property type="entry name" value="NACHT DOMAIN-CONTAINING PROTEIN"/>
    <property type="match status" value="1"/>
</dbReference>
<dbReference type="EMBL" id="FJOG01000001">
    <property type="protein sequence ID" value="CZR51102.1"/>
    <property type="molecule type" value="Genomic_DNA"/>
</dbReference>
<feature type="domain" description="DUF7791" evidence="1">
    <location>
        <begin position="182"/>
        <end position="362"/>
    </location>
</feature>
<dbReference type="Pfam" id="PF25053">
    <property type="entry name" value="DUF7791"/>
    <property type="match status" value="1"/>
</dbReference>
<dbReference type="AlphaFoldDB" id="A0A1L7WE99"/>